<protein>
    <recommendedName>
        <fullName evidence="1">Glycosyl transferase family 25 domain-containing protein</fullName>
    </recommendedName>
</protein>
<organism evidence="2">
    <name type="scientific">viral metagenome</name>
    <dbReference type="NCBI Taxonomy" id="1070528"/>
    <lineage>
        <taxon>unclassified sequences</taxon>
        <taxon>metagenomes</taxon>
        <taxon>organismal metagenomes</taxon>
    </lineage>
</organism>
<evidence type="ECO:0000313" key="2">
    <source>
        <dbReference type="EMBL" id="QHT09681.1"/>
    </source>
</evidence>
<name>A0A6C0CZD8_9ZZZZ</name>
<evidence type="ECO:0000259" key="1">
    <source>
        <dbReference type="Pfam" id="PF01755"/>
    </source>
</evidence>
<proteinExistence type="predicted"/>
<feature type="domain" description="Glycosyl transferase family 25" evidence="1">
    <location>
        <begin position="17"/>
        <end position="234"/>
    </location>
</feature>
<dbReference type="EMBL" id="MN739514">
    <property type="protein sequence ID" value="QHT09681.1"/>
    <property type="molecule type" value="Genomic_DNA"/>
</dbReference>
<dbReference type="AlphaFoldDB" id="A0A6C0CZD8"/>
<reference evidence="2" key="1">
    <citation type="journal article" date="2020" name="Nature">
        <title>Giant virus diversity and host interactions through global metagenomics.</title>
        <authorList>
            <person name="Schulz F."/>
            <person name="Roux S."/>
            <person name="Paez-Espino D."/>
            <person name="Jungbluth S."/>
            <person name="Walsh D.A."/>
            <person name="Denef V.J."/>
            <person name="McMahon K.D."/>
            <person name="Konstantinidis K.T."/>
            <person name="Eloe-Fadrosh E.A."/>
            <person name="Kyrpides N.C."/>
            <person name="Woyke T."/>
        </authorList>
    </citation>
    <scope>NUCLEOTIDE SEQUENCE</scope>
    <source>
        <strain evidence="2">GVMAG-M-3300023174-102</strain>
    </source>
</reference>
<accession>A0A6C0CZD8</accession>
<dbReference type="Pfam" id="PF01755">
    <property type="entry name" value="Glyco_transf_25"/>
    <property type="match status" value="1"/>
</dbReference>
<dbReference type="InterPro" id="IPR002654">
    <property type="entry name" value="Glyco_trans_25"/>
</dbReference>
<sequence>MSRRVTKKRSNLNKFFDKIFVISLFDKFERWEKVSKQFKSKKIDIERFIAIDGRCSKEGEVGCLQKLKTFEMIYNVTISNKKNYPLKEIVPAASLTIGTILILREMVKRKWSHILICEDDVILSRSLEKKFAEGIKEIGDRKWDLLYLGSGNQTGNNGISFNKNSRNKNLSDIAKFLPIDKDFFVEYKDDLRVPCEELCKPISEHISIAYNPGGTWAYAYSLRGAKKLLRLLDNDAGNHIDKLIGEQTMDGKLKALAFDPPIVWHEGGAIRPDSDIPWEW</sequence>